<name>A0AAN8PBN7_POLSC</name>
<evidence type="ECO:0000313" key="2">
    <source>
        <dbReference type="EMBL" id="KAK6626266.1"/>
    </source>
</evidence>
<accession>A0AAN8PBN7</accession>
<dbReference type="Proteomes" id="UP001372834">
    <property type="component" value="Unassembled WGS sequence"/>
</dbReference>
<protein>
    <submittedName>
        <fullName evidence="2">Uncharacterized protein</fullName>
    </submittedName>
</protein>
<evidence type="ECO:0000256" key="1">
    <source>
        <dbReference type="SAM" id="MobiDB-lite"/>
    </source>
</evidence>
<dbReference type="AlphaFoldDB" id="A0AAN8PBN7"/>
<proteinExistence type="predicted"/>
<gene>
    <name evidence="2" type="ORF">RUM43_006573</name>
</gene>
<feature type="region of interest" description="Disordered" evidence="1">
    <location>
        <begin position="129"/>
        <end position="158"/>
    </location>
</feature>
<sequence>MKSSNSKVTNFFSFDRFNYFGDTKLRGDSTGPQEIELKEIVAEDIFNFRPGEISKASWEGHVLLGTFFPPPLPQPPSYVTRQASCSDGSQKLFFNRTAGKLPIGRELENSEHLGAELTSGILPEMECRPPFSLPQLSSGPGTSGFEALTSAESIPDGN</sequence>
<evidence type="ECO:0000313" key="3">
    <source>
        <dbReference type="Proteomes" id="UP001372834"/>
    </source>
</evidence>
<comment type="caution">
    <text evidence="2">The sequence shown here is derived from an EMBL/GenBank/DDBJ whole genome shotgun (WGS) entry which is preliminary data.</text>
</comment>
<organism evidence="2 3">
    <name type="scientific">Polyplax serrata</name>
    <name type="common">Common mouse louse</name>
    <dbReference type="NCBI Taxonomy" id="468196"/>
    <lineage>
        <taxon>Eukaryota</taxon>
        <taxon>Metazoa</taxon>
        <taxon>Ecdysozoa</taxon>
        <taxon>Arthropoda</taxon>
        <taxon>Hexapoda</taxon>
        <taxon>Insecta</taxon>
        <taxon>Pterygota</taxon>
        <taxon>Neoptera</taxon>
        <taxon>Paraneoptera</taxon>
        <taxon>Psocodea</taxon>
        <taxon>Troctomorpha</taxon>
        <taxon>Phthiraptera</taxon>
        <taxon>Anoplura</taxon>
        <taxon>Polyplacidae</taxon>
        <taxon>Polyplax</taxon>
    </lineage>
</organism>
<dbReference type="EMBL" id="JAWJWE010000037">
    <property type="protein sequence ID" value="KAK6626266.1"/>
    <property type="molecule type" value="Genomic_DNA"/>
</dbReference>
<reference evidence="2 3" key="1">
    <citation type="submission" date="2023-10" db="EMBL/GenBank/DDBJ databases">
        <title>Genomes of two closely related lineages of the louse Polyplax serrata with different host specificities.</title>
        <authorList>
            <person name="Martinu J."/>
            <person name="Tarabai H."/>
            <person name="Stefka J."/>
            <person name="Hypsa V."/>
        </authorList>
    </citation>
    <scope>NUCLEOTIDE SEQUENCE [LARGE SCALE GENOMIC DNA]</scope>
    <source>
        <strain evidence="2">HR10_N</strain>
    </source>
</reference>